<reference evidence="1 2" key="1">
    <citation type="journal article" date="2018" name="IMA Fungus">
        <title>IMA Genome-F 10: Nine draft genome sequences of Claviceps purpurea s.lat., including C. arundinis, C. humidiphila, and C. cf. spartinae, pseudomolecules for the pitch canker pathogen Fusarium circinatum, draft genome of Davidsoniella eucalypti, Grosmannia galeiformis, Quambalaria eucalypti, and Teratosphaeria destructans.</title>
        <authorList>
            <person name="Wingfield B.D."/>
            <person name="Liu M."/>
            <person name="Nguyen H.D."/>
            <person name="Lane F.A."/>
            <person name="Morgan S.W."/>
            <person name="De Vos L."/>
            <person name="Wilken P.M."/>
            <person name="Duong T.A."/>
            <person name="Aylward J."/>
            <person name="Coetzee M.P."/>
            <person name="Dadej K."/>
            <person name="De Beer Z.W."/>
            <person name="Findlay W."/>
            <person name="Havenga M."/>
            <person name="Kolarik M."/>
            <person name="Menzies J.G."/>
            <person name="Naidoo K."/>
            <person name="Pochopski O."/>
            <person name="Shoukouhi P."/>
            <person name="Santana Q.C."/>
            <person name="Seifert K.A."/>
            <person name="Soal N."/>
            <person name="Steenkamp E.T."/>
            <person name="Tatham C.T."/>
            <person name="van der Nest M.A."/>
            <person name="Wingfield M.J."/>
        </authorList>
    </citation>
    <scope>NUCLEOTIDE SEQUENCE [LARGE SCALE GENOMIC DNA]</scope>
    <source>
        <strain evidence="1">CMW44962</strain>
    </source>
</reference>
<reference evidence="1 2" key="2">
    <citation type="journal article" date="2021" name="Curr. Genet.">
        <title>Genetic response to nitrogen starvation in the aggressive Eucalyptus foliar pathogen Teratosphaeria destructans.</title>
        <authorList>
            <person name="Havenga M."/>
            <person name="Wingfield B.D."/>
            <person name="Wingfield M.J."/>
            <person name="Dreyer L.L."/>
            <person name="Roets F."/>
            <person name="Aylward J."/>
        </authorList>
    </citation>
    <scope>NUCLEOTIDE SEQUENCE [LARGE SCALE GENOMIC DNA]</scope>
    <source>
        <strain evidence="1">CMW44962</strain>
    </source>
</reference>
<organism evidence="1 2">
    <name type="scientific">Teratosphaeria destructans</name>
    <dbReference type="NCBI Taxonomy" id="418781"/>
    <lineage>
        <taxon>Eukaryota</taxon>
        <taxon>Fungi</taxon>
        <taxon>Dikarya</taxon>
        <taxon>Ascomycota</taxon>
        <taxon>Pezizomycotina</taxon>
        <taxon>Dothideomycetes</taxon>
        <taxon>Dothideomycetidae</taxon>
        <taxon>Mycosphaerellales</taxon>
        <taxon>Teratosphaeriaceae</taxon>
        <taxon>Teratosphaeria</taxon>
    </lineage>
</organism>
<evidence type="ECO:0000313" key="2">
    <source>
        <dbReference type="Proteomes" id="UP001138500"/>
    </source>
</evidence>
<dbReference type="AlphaFoldDB" id="A0A9W7SNV0"/>
<protein>
    <submittedName>
        <fullName evidence="1">Uncharacterized protein</fullName>
    </submittedName>
</protein>
<gene>
    <name evidence="1" type="ORF">Tdes44962_MAKER03808</name>
</gene>
<dbReference type="Proteomes" id="UP001138500">
    <property type="component" value="Unassembled WGS sequence"/>
</dbReference>
<comment type="caution">
    <text evidence="1">The sequence shown here is derived from an EMBL/GenBank/DDBJ whole genome shotgun (WGS) entry which is preliminary data.</text>
</comment>
<evidence type="ECO:0000313" key="1">
    <source>
        <dbReference type="EMBL" id="KAH9826025.1"/>
    </source>
</evidence>
<sequence length="61" mass="6345">MPRTIQFFGSYGHDLSLSVAATKSAASPGTCNSAQRPSGRLTAVGSHLWRGKDLSIVLGGK</sequence>
<proteinExistence type="predicted"/>
<dbReference type="EMBL" id="RIBY02002045">
    <property type="protein sequence ID" value="KAH9826025.1"/>
    <property type="molecule type" value="Genomic_DNA"/>
</dbReference>
<accession>A0A9W7SNV0</accession>
<keyword evidence="2" id="KW-1185">Reference proteome</keyword>
<name>A0A9W7SNV0_9PEZI</name>